<comment type="similarity">
    <text evidence="1">Belongs to the UPF0065 (bug) family.</text>
</comment>
<dbReference type="Proteomes" id="UP000233343">
    <property type="component" value="Unassembled WGS sequence"/>
</dbReference>
<dbReference type="EMBL" id="PISD01000030">
    <property type="protein sequence ID" value="PKG28329.1"/>
    <property type="molecule type" value="Genomic_DNA"/>
</dbReference>
<dbReference type="AlphaFoldDB" id="A0A2N0ZFN7"/>
<dbReference type="SUPFAM" id="SSF53850">
    <property type="entry name" value="Periplasmic binding protein-like II"/>
    <property type="match status" value="1"/>
</dbReference>
<dbReference type="Gene3D" id="3.40.190.150">
    <property type="entry name" value="Bordetella uptake gene, domain 1"/>
    <property type="match status" value="1"/>
</dbReference>
<dbReference type="Gene3D" id="3.40.190.10">
    <property type="entry name" value="Periplasmic binding protein-like II"/>
    <property type="match status" value="1"/>
</dbReference>
<reference evidence="3 4" key="1">
    <citation type="journal article" date="2010" name="Int. J. Syst. Evol. Microbiol.">
        <title>Bacillus horneckiae sp. nov., isolated from a spacecraft-assembly clean room.</title>
        <authorList>
            <person name="Vaishampayan P."/>
            <person name="Probst A."/>
            <person name="Krishnamurthi S."/>
            <person name="Ghosh S."/>
            <person name="Osman S."/>
            <person name="McDowall A."/>
            <person name="Ruckmani A."/>
            <person name="Mayilraj S."/>
            <person name="Venkateswaran K."/>
        </authorList>
    </citation>
    <scope>NUCLEOTIDE SEQUENCE [LARGE SCALE GENOMIC DNA]</scope>
    <source>
        <strain evidence="4">1PO1SC</strain>
    </source>
</reference>
<dbReference type="RefSeq" id="WP_066189411.1">
    <property type="nucleotide sequence ID" value="NZ_JAFDQP010000001.1"/>
</dbReference>
<dbReference type="PIRSF" id="PIRSF017082">
    <property type="entry name" value="YflP"/>
    <property type="match status" value="1"/>
</dbReference>
<comment type="caution">
    <text evidence="3">The sequence shown here is derived from an EMBL/GenBank/DDBJ whole genome shotgun (WGS) entry which is preliminary data.</text>
</comment>
<evidence type="ECO:0000256" key="2">
    <source>
        <dbReference type="SAM" id="SignalP"/>
    </source>
</evidence>
<evidence type="ECO:0000256" key="1">
    <source>
        <dbReference type="ARBA" id="ARBA00006987"/>
    </source>
</evidence>
<sequence length="331" mass="36169">MKCTLMASICIAGFMLGACSSEAANSSSGEWEPAKTVELVAPSGAGGGWDTTARMVAKVIDEANLANKSFGVINKPGGGGAIGWADNYRRNDPHNIFVASPPLIFIHLNEQSKYGFKDFTPLANLIADYGAFAVRADAKWDNLQELFDDLKKDPTAATVIGTSTPGSMAHMQFVQFAMEAGVDVKNVRYITEQDGGAITSLLNGSVDVFSTSVSVAVDQARAGKIKILGVTSSDRLQGDFLSDIPTVKEQGYDAEFVNWRGVLGPPNMTDEQIHYYEKLFEKMLATEQFAEIQEQFGWNTMYLDSSEFTEFLEEQENDMDRLLKATGFKKE</sequence>
<accession>A0A2N0ZFN7</accession>
<dbReference type="CDD" id="cd07012">
    <property type="entry name" value="PBP2_Bug_TTT"/>
    <property type="match status" value="1"/>
</dbReference>
<name>A0A2N0ZFN7_9BACI</name>
<dbReference type="InterPro" id="IPR005064">
    <property type="entry name" value="BUG"/>
</dbReference>
<keyword evidence="2" id="KW-0732">Signal</keyword>
<evidence type="ECO:0000313" key="3">
    <source>
        <dbReference type="EMBL" id="PKG28329.1"/>
    </source>
</evidence>
<feature type="signal peptide" evidence="2">
    <location>
        <begin position="1"/>
        <end position="23"/>
    </location>
</feature>
<organism evidence="3 4">
    <name type="scientific">Cytobacillus horneckiae</name>
    <dbReference type="NCBI Taxonomy" id="549687"/>
    <lineage>
        <taxon>Bacteria</taxon>
        <taxon>Bacillati</taxon>
        <taxon>Bacillota</taxon>
        <taxon>Bacilli</taxon>
        <taxon>Bacillales</taxon>
        <taxon>Bacillaceae</taxon>
        <taxon>Cytobacillus</taxon>
    </lineage>
</organism>
<dbReference type="PROSITE" id="PS51257">
    <property type="entry name" value="PROKAR_LIPOPROTEIN"/>
    <property type="match status" value="1"/>
</dbReference>
<feature type="chain" id="PRO_5014922977" evidence="2">
    <location>
        <begin position="24"/>
        <end position="331"/>
    </location>
</feature>
<proteinExistence type="inferred from homology"/>
<dbReference type="InterPro" id="IPR042100">
    <property type="entry name" value="Bug_dom1"/>
</dbReference>
<dbReference type="PANTHER" id="PTHR42928:SF3">
    <property type="entry name" value="UPF0065 PROTEIN YFLP"/>
    <property type="match status" value="1"/>
</dbReference>
<keyword evidence="4" id="KW-1185">Reference proteome</keyword>
<gene>
    <name evidence="3" type="ORF">CWS20_14060</name>
</gene>
<dbReference type="PANTHER" id="PTHR42928">
    <property type="entry name" value="TRICARBOXYLATE-BINDING PROTEIN"/>
    <property type="match status" value="1"/>
</dbReference>
<evidence type="ECO:0000313" key="4">
    <source>
        <dbReference type="Proteomes" id="UP000233343"/>
    </source>
</evidence>
<protein>
    <submittedName>
        <fullName evidence="3">Tricarboxylic transport TctC</fullName>
    </submittedName>
</protein>
<dbReference type="Pfam" id="PF03401">
    <property type="entry name" value="TctC"/>
    <property type="match status" value="1"/>
</dbReference>